<dbReference type="FunFam" id="3.40.30.10:FF:000034">
    <property type="entry name" value="glutathione S-transferase 1"/>
    <property type="match status" value="1"/>
</dbReference>
<evidence type="ECO:0000256" key="1">
    <source>
        <dbReference type="ARBA" id="ARBA00011738"/>
    </source>
</evidence>
<comment type="subunit">
    <text evidence="1">Homodimer.</text>
</comment>
<dbReference type="InterPro" id="IPR004045">
    <property type="entry name" value="Glutathione_S-Trfase_N"/>
</dbReference>
<dbReference type="SFLD" id="SFLDG00358">
    <property type="entry name" value="Main_(cytGST)"/>
    <property type="match status" value="1"/>
</dbReference>
<protein>
    <submittedName>
        <fullName evidence="4">(apollo) hypothetical protein</fullName>
    </submittedName>
</protein>
<comment type="caution">
    <text evidence="4">The sequence shown here is derived from an EMBL/GenBank/DDBJ whole genome shotgun (WGS) entry which is preliminary data.</text>
</comment>
<dbReference type="GO" id="GO:0004364">
    <property type="term" value="F:glutathione transferase activity"/>
    <property type="evidence" value="ECO:0007669"/>
    <property type="project" value="TreeGrafter"/>
</dbReference>
<dbReference type="InterPro" id="IPR040079">
    <property type="entry name" value="Glutathione_S-Trfase"/>
</dbReference>
<dbReference type="Proteomes" id="UP000691718">
    <property type="component" value="Unassembled WGS sequence"/>
</dbReference>
<sequence length="312" mass="35614">MIESKVAEINEEREIVDNDDGPENPLDFESVEAANAMDDFQRINLVEVKQTDLQSMITKLNTDQKRVFDIITNKMDTTDSNADVLRCFFFIKPTMTIDFYHMFGSPPCSLVEMTFAALGLESKVKHHFVDFLANEQFTPEYLKMNPQHTAPTIVDDGFVLWESRAISKYLIDKYSKGNTLYPEDVQARAVIDQRLDFDIDTLYGRFTEYYFTHFFEGKPLEESGVKKIQEALGFLDTFLANTKYAAGSELTLADLALLVTVSVIEAGNISVKEYPNIVRWYDLVKSTAPKLAAINDKYVKDFIDFFDGLAKK</sequence>
<dbReference type="Pfam" id="PF00043">
    <property type="entry name" value="GST_C"/>
    <property type="match status" value="1"/>
</dbReference>
<dbReference type="EMBL" id="CAJQZP010001258">
    <property type="protein sequence ID" value="CAG5033655.1"/>
    <property type="molecule type" value="Genomic_DNA"/>
</dbReference>
<dbReference type="PANTHER" id="PTHR43969:SF9">
    <property type="entry name" value="GLUTATHIONE S TRANSFERASE D10, ISOFORM A-RELATED"/>
    <property type="match status" value="1"/>
</dbReference>
<keyword evidence="5" id="KW-1185">Reference proteome</keyword>
<gene>
    <name evidence="4" type="ORF">PAPOLLO_LOCUS20165</name>
</gene>
<organism evidence="4 5">
    <name type="scientific">Parnassius apollo</name>
    <name type="common">Apollo butterfly</name>
    <name type="synonym">Papilio apollo</name>
    <dbReference type="NCBI Taxonomy" id="110799"/>
    <lineage>
        <taxon>Eukaryota</taxon>
        <taxon>Metazoa</taxon>
        <taxon>Ecdysozoa</taxon>
        <taxon>Arthropoda</taxon>
        <taxon>Hexapoda</taxon>
        <taxon>Insecta</taxon>
        <taxon>Pterygota</taxon>
        <taxon>Neoptera</taxon>
        <taxon>Endopterygota</taxon>
        <taxon>Lepidoptera</taxon>
        <taxon>Glossata</taxon>
        <taxon>Ditrysia</taxon>
        <taxon>Papilionoidea</taxon>
        <taxon>Papilionidae</taxon>
        <taxon>Parnassiinae</taxon>
        <taxon>Parnassini</taxon>
        <taxon>Parnassius</taxon>
        <taxon>Parnassius</taxon>
    </lineage>
</organism>
<dbReference type="GO" id="GO:0006749">
    <property type="term" value="P:glutathione metabolic process"/>
    <property type="evidence" value="ECO:0007669"/>
    <property type="project" value="TreeGrafter"/>
</dbReference>
<dbReference type="SFLD" id="SFLDS00019">
    <property type="entry name" value="Glutathione_Transferase_(cytos"/>
    <property type="match status" value="1"/>
</dbReference>
<evidence type="ECO:0000259" key="3">
    <source>
        <dbReference type="PROSITE" id="PS50405"/>
    </source>
</evidence>
<accession>A0A8S3XMA7</accession>
<evidence type="ECO:0000313" key="4">
    <source>
        <dbReference type="EMBL" id="CAG5033655.1"/>
    </source>
</evidence>
<dbReference type="PROSITE" id="PS50405">
    <property type="entry name" value="GST_CTER"/>
    <property type="match status" value="1"/>
</dbReference>
<reference evidence="4" key="1">
    <citation type="submission" date="2021-04" db="EMBL/GenBank/DDBJ databases">
        <authorList>
            <person name="Tunstrom K."/>
        </authorList>
    </citation>
    <scope>NUCLEOTIDE SEQUENCE</scope>
</reference>
<feature type="domain" description="GST C-terminal" evidence="3">
    <location>
        <begin position="184"/>
        <end position="302"/>
    </location>
</feature>
<dbReference type="InterPro" id="IPR004046">
    <property type="entry name" value="GST_C"/>
</dbReference>
<dbReference type="CDD" id="cd03045">
    <property type="entry name" value="GST_N_Delta_Epsilon"/>
    <property type="match status" value="1"/>
</dbReference>
<evidence type="ECO:0000313" key="5">
    <source>
        <dbReference type="Proteomes" id="UP000691718"/>
    </source>
</evidence>
<dbReference type="FunFam" id="1.20.1050.10:FF:000007">
    <property type="entry name" value="Glutathione S-transferase 1-1"/>
    <property type="match status" value="1"/>
</dbReference>
<feature type="domain" description="GST N-terminal" evidence="2">
    <location>
        <begin position="95"/>
        <end position="178"/>
    </location>
</feature>
<proteinExistence type="predicted"/>
<dbReference type="InterPro" id="IPR010987">
    <property type="entry name" value="Glutathione-S-Trfase_C-like"/>
</dbReference>
<dbReference type="CDD" id="cd03177">
    <property type="entry name" value="GST_C_Delta_Epsilon"/>
    <property type="match status" value="1"/>
</dbReference>
<dbReference type="PROSITE" id="PS50404">
    <property type="entry name" value="GST_NTER"/>
    <property type="match status" value="1"/>
</dbReference>
<dbReference type="SFLD" id="SFLDG01153">
    <property type="entry name" value="Main.4:_Theta-like"/>
    <property type="match status" value="1"/>
</dbReference>
<dbReference type="Pfam" id="PF13417">
    <property type="entry name" value="GST_N_3"/>
    <property type="match status" value="1"/>
</dbReference>
<dbReference type="AlphaFoldDB" id="A0A8S3XMA7"/>
<name>A0A8S3XMA7_PARAO</name>
<dbReference type="OrthoDB" id="2309723at2759"/>
<dbReference type="PANTHER" id="PTHR43969">
    <property type="entry name" value="GLUTATHIONE S TRANSFERASE D10, ISOFORM A-RELATED"/>
    <property type="match status" value="1"/>
</dbReference>
<evidence type="ECO:0000259" key="2">
    <source>
        <dbReference type="PROSITE" id="PS50404"/>
    </source>
</evidence>